<dbReference type="Proteomes" id="UP001610335">
    <property type="component" value="Unassembled WGS sequence"/>
</dbReference>
<protein>
    <recommendedName>
        <fullName evidence="3">HNH nuclease domain-containing protein</fullName>
    </recommendedName>
</protein>
<dbReference type="EMBL" id="JBFXLS010000021">
    <property type="protein sequence ID" value="KAL2828176.1"/>
    <property type="molecule type" value="Genomic_DNA"/>
</dbReference>
<evidence type="ECO:0000313" key="2">
    <source>
        <dbReference type="Proteomes" id="UP001610335"/>
    </source>
</evidence>
<organism evidence="1 2">
    <name type="scientific">Aspergillus cavernicola</name>
    <dbReference type="NCBI Taxonomy" id="176166"/>
    <lineage>
        <taxon>Eukaryota</taxon>
        <taxon>Fungi</taxon>
        <taxon>Dikarya</taxon>
        <taxon>Ascomycota</taxon>
        <taxon>Pezizomycotina</taxon>
        <taxon>Eurotiomycetes</taxon>
        <taxon>Eurotiomycetidae</taxon>
        <taxon>Eurotiales</taxon>
        <taxon>Aspergillaceae</taxon>
        <taxon>Aspergillus</taxon>
        <taxon>Aspergillus subgen. Nidulantes</taxon>
    </lineage>
</organism>
<keyword evidence="2" id="KW-1185">Reference proteome</keyword>
<reference evidence="1 2" key="1">
    <citation type="submission" date="2024-07" db="EMBL/GenBank/DDBJ databases">
        <title>Section-level genome sequencing and comparative genomics of Aspergillus sections Usti and Cavernicolus.</title>
        <authorList>
            <consortium name="Lawrence Berkeley National Laboratory"/>
            <person name="Nybo J.L."/>
            <person name="Vesth T.C."/>
            <person name="Theobald S."/>
            <person name="Frisvad J.C."/>
            <person name="Larsen T.O."/>
            <person name="Kjaerboelling I."/>
            <person name="Rothschild-Mancinelli K."/>
            <person name="Lyhne E.K."/>
            <person name="Kogle M.E."/>
            <person name="Barry K."/>
            <person name="Clum A."/>
            <person name="Na H."/>
            <person name="Ledsgaard L."/>
            <person name="Lin J."/>
            <person name="Lipzen A."/>
            <person name="Kuo A."/>
            <person name="Riley R."/>
            <person name="Mondo S."/>
            <person name="LaButti K."/>
            <person name="Haridas S."/>
            <person name="Pangalinan J."/>
            <person name="Salamov A.A."/>
            <person name="Simmons B.A."/>
            <person name="Magnuson J.K."/>
            <person name="Chen J."/>
            <person name="Drula E."/>
            <person name="Henrissat B."/>
            <person name="Wiebenga A."/>
            <person name="Lubbers R.J."/>
            <person name="Gomes A.C."/>
            <person name="Makela M.R."/>
            <person name="Stajich J."/>
            <person name="Grigoriev I.V."/>
            <person name="Mortensen U.H."/>
            <person name="De vries R.P."/>
            <person name="Baker S.E."/>
            <person name="Andersen M.R."/>
        </authorList>
    </citation>
    <scope>NUCLEOTIDE SEQUENCE [LARGE SCALE GENOMIC DNA]</scope>
    <source>
        <strain evidence="1 2">CBS 600.67</strain>
    </source>
</reference>
<name>A0ABR4IKC6_9EURO</name>
<evidence type="ECO:0000313" key="1">
    <source>
        <dbReference type="EMBL" id="KAL2828176.1"/>
    </source>
</evidence>
<gene>
    <name evidence="1" type="ORF">BDW59DRAFT_51263</name>
</gene>
<proteinExistence type="predicted"/>
<sequence>MRHSARHWPGGIPGCIRRHPTADLPIDELQEEVRGWLLFVKETWVPRSQADEDNGEYELRQRRALVEQWAAASQEFRDSFQARAEAENGLRYPAEAIESIEKTIQEYNPYALISLAPVDSAHPVNRLRFIKFAILLYRFDPETGHCLEDSHMPEAALLNPASHFTNSFKDFLPWSDLETADFRSIYLTRSGTVVYNGFIGPFLLVDEEGLRTGRLSLVQFAQNGTVRDFIPVRPFNMRFPFLDLTVHMKKLEDIRHTEGGRRHQNTSIDMDLPVLDILSHALAANQLSSGSNLCDRDQWVEDIELYAPGYLSLEESGRGAEYDLTRLTVPDEIAGVKKRVWEKLKTGQVPGFTYLPNVPLEQRLQTQTQPQPDFQGMLMALSRQHAESR</sequence>
<accession>A0ABR4IKC6</accession>
<evidence type="ECO:0008006" key="3">
    <source>
        <dbReference type="Google" id="ProtNLM"/>
    </source>
</evidence>
<comment type="caution">
    <text evidence="1">The sequence shown here is derived from an EMBL/GenBank/DDBJ whole genome shotgun (WGS) entry which is preliminary data.</text>
</comment>